<feature type="compositionally biased region" description="Acidic residues" evidence="1">
    <location>
        <begin position="151"/>
        <end position="166"/>
    </location>
</feature>
<dbReference type="EMBL" id="CAMXCT020006650">
    <property type="protein sequence ID" value="CAL1171054.1"/>
    <property type="molecule type" value="Genomic_DNA"/>
</dbReference>
<dbReference type="EMBL" id="CAMXCT030006650">
    <property type="protein sequence ID" value="CAL4804991.1"/>
    <property type="molecule type" value="Genomic_DNA"/>
</dbReference>
<evidence type="ECO:0000313" key="4">
    <source>
        <dbReference type="Proteomes" id="UP001152797"/>
    </source>
</evidence>
<accession>A0A9P1M3D2</accession>
<dbReference type="AlphaFoldDB" id="A0A9P1M3D2"/>
<name>A0A9P1M3D2_9DINO</name>
<organism evidence="2">
    <name type="scientific">Cladocopium goreaui</name>
    <dbReference type="NCBI Taxonomy" id="2562237"/>
    <lineage>
        <taxon>Eukaryota</taxon>
        <taxon>Sar</taxon>
        <taxon>Alveolata</taxon>
        <taxon>Dinophyceae</taxon>
        <taxon>Suessiales</taxon>
        <taxon>Symbiodiniaceae</taxon>
        <taxon>Cladocopium</taxon>
    </lineage>
</organism>
<evidence type="ECO:0000313" key="3">
    <source>
        <dbReference type="EMBL" id="CAL1171054.1"/>
    </source>
</evidence>
<reference evidence="3" key="2">
    <citation type="submission" date="2024-04" db="EMBL/GenBank/DDBJ databases">
        <authorList>
            <person name="Chen Y."/>
            <person name="Shah S."/>
            <person name="Dougan E. K."/>
            <person name="Thang M."/>
            <person name="Chan C."/>
        </authorList>
    </citation>
    <scope>NUCLEOTIDE SEQUENCE [LARGE SCALE GENOMIC DNA]</scope>
</reference>
<sequence length="496" mass="55113">EGISKPGASTSGLKLAISWHSFRHMKFPGLGAWLQVLGVGGELLRLPPPGGGYKKDGEVWAGPRGETLSWKNKKAWRIQDSEGQTLWKSESREEKPPGRGWQIQSGDSQEWRESCLEVTLEVEWWGMGETSESEQEPPRSGSAHCDLEVAVEEEEEAEEMEEDAEEQSLASACDAQAEPVPPKPKAGAEEEQEFVVEEEALVEWQDEAAAPEVPQQTGRERISGQLQRAGYVQGWVDEHGPVVGGCAHAPEGAHESKPAARARNHMRDVVVLALDRITLRNHVSSDFVSQKRWVSAKPIAMLAASADEHQLGHVLSKNNNELIVEDPTDFDLSPAMSLLMHDLHNVLGRHLQVYRVDESGLDSFEKTILLVVSFFSILQTLTSACDKFHWSEFPTFVTFVKHGSTMMAQYAGALSLRDWTWLHHLGLESSQSEVDKENAQLKSEMQRGFAASHLRRLGTSLATHPTSETLSCRVEELHDIKIQQVREAEAQATNNT</sequence>
<keyword evidence="4" id="KW-1185">Reference proteome</keyword>
<protein>
    <submittedName>
        <fullName evidence="2">Uncharacterized protein</fullName>
    </submittedName>
</protein>
<reference evidence="2" key="1">
    <citation type="submission" date="2022-10" db="EMBL/GenBank/DDBJ databases">
        <authorList>
            <person name="Chen Y."/>
            <person name="Dougan E. K."/>
            <person name="Chan C."/>
            <person name="Rhodes N."/>
            <person name="Thang M."/>
        </authorList>
    </citation>
    <scope>NUCLEOTIDE SEQUENCE</scope>
</reference>
<evidence type="ECO:0000313" key="2">
    <source>
        <dbReference type="EMBL" id="CAI4017679.1"/>
    </source>
</evidence>
<feature type="region of interest" description="Disordered" evidence="1">
    <location>
        <begin position="151"/>
        <end position="191"/>
    </location>
</feature>
<comment type="caution">
    <text evidence="2">The sequence shown here is derived from an EMBL/GenBank/DDBJ whole genome shotgun (WGS) entry which is preliminary data.</text>
</comment>
<gene>
    <name evidence="2" type="ORF">C1SCF055_LOCUS42303</name>
</gene>
<evidence type="ECO:0000256" key="1">
    <source>
        <dbReference type="SAM" id="MobiDB-lite"/>
    </source>
</evidence>
<feature type="non-terminal residue" evidence="2">
    <location>
        <position position="496"/>
    </location>
</feature>
<feature type="region of interest" description="Disordered" evidence="1">
    <location>
        <begin position="81"/>
        <end position="112"/>
    </location>
</feature>
<dbReference type="EMBL" id="CAMXCT010006650">
    <property type="protein sequence ID" value="CAI4017679.1"/>
    <property type="molecule type" value="Genomic_DNA"/>
</dbReference>
<proteinExistence type="predicted"/>
<dbReference type="Proteomes" id="UP001152797">
    <property type="component" value="Unassembled WGS sequence"/>
</dbReference>